<dbReference type="Gene3D" id="3.40.50.2300">
    <property type="match status" value="2"/>
</dbReference>
<evidence type="ECO:0000256" key="6">
    <source>
        <dbReference type="ARBA" id="ARBA00023040"/>
    </source>
</evidence>
<dbReference type="Pfam" id="PF07562">
    <property type="entry name" value="NCD3G"/>
    <property type="match status" value="1"/>
</dbReference>
<protein>
    <submittedName>
        <fullName evidence="14">Extracellular calcium-sensing receptor</fullName>
    </submittedName>
</protein>
<dbReference type="Pfam" id="PF01094">
    <property type="entry name" value="ANF_receptor"/>
    <property type="match status" value="1"/>
</dbReference>
<keyword evidence="7 12" id="KW-0472">Membrane</keyword>
<evidence type="ECO:0000256" key="11">
    <source>
        <dbReference type="SAM" id="MobiDB-lite"/>
    </source>
</evidence>
<evidence type="ECO:0000256" key="4">
    <source>
        <dbReference type="ARBA" id="ARBA00022729"/>
    </source>
</evidence>
<dbReference type="InterPro" id="IPR009030">
    <property type="entry name" value="Growth_fac_rcpt_cys_sf"/>
</dbReference>
<dbReference type="FunFam" id="2.10.50.30:FF:000005">
    <property type="entry name" value="Metabotropic glutamate receptor"/>
    <property type="match status" value="1"/>
</dbReference>
<dbReference type="InterPro" id="IPR001828">
    <property type="entry name" value="ANF_lig-bd_rcpt"/>
</dbReference>
<dbReference type="EMBL" id="JARQWQ010000007">
    <property type="protein sequence ID" value="KAK2570981.1"/>
    <property type="molecule type" value="Genomic_DNA"/>
</dbReference>
<dbReference type="SUPFAM" id="SSF57184">
    <property type="entry name" value="Growth factor receptor domain"/>
    <property type="match status" value="1"/>
</dbReference>
<keyword evidence="10" id="KW-0807">Transducer</keyword>
<dbReference type="InterPro" id="IPR017978">
    <property type="entry name" value="GPCR_3_C"/>
</dbReference>
<keyword evidence="6" id="KW-0297">G-protein coupled receptor</keyword>
<feature type="transmembrane region" description="Helical" evidence="12">
    <location>
        <begin position="674"/>
        <end position="692"/>
    </location>
</feature>
<dbReference type="InterPro" id="IPR028082">
    <property type="entry name" value="Peripla_BP_I"/>
</dbReference>
<dbReference type="Proteomes" id="UP001249851">
    <property type="component" value="Unassembled WGS sequence"/>
</dbReference>
<dbReference type="AlphaFoldDB" id="A0AAD9R1F9"/>
<dbReference type="Gene3D" id="2.10.50.30">
    <property type="entry name" value="GPCR, family 3, nine cysteines domain"/>
    <property type="match status" value="1"/>
</dbReference>
<dbReference type="PROSITE" id="PS50259">
    <property type="entry name" value="G_PROTEIN_RECEP_F3_4"/>
    <property type="match status" value="1"/>
</dbReference>
<dbReference type="Pfam" id="PF00003">
    <property type="entry name" value="7tm_3"/>
    <property type="match status" value="1"/>
</dbReference>
<evidence type="ECO:0000256" key="8">
    <source>
        <dbReference type="ARBA" id="ARBA00023170"/>
    </source>
</evidence>
<keyword evidence="3 12" id="KW-0812">Transmembrane</keyword>
<dbReference type="FunFam" id="3.40.50.2300:FF:000016">
    <property type="entry name" value="Taste 1 receptor member 2"/>
    <property type="match status" value="1"/>
</dbReference>
<keyword evidence="9" id="KW-0325">Glycoprotein</keyword>
<evidence type="ECO:0000313" key="14">
    <source>
        <dbReference type="EMBL" id="KAK2570981.1"/>
    </source>
</evidence>
<dbReference type="InterPro" id="IPR000337">
    <property type="entry name" value="GPCR_3"/>
</dbReference>
<feature type="transmembrane region" description="Helical" evidence="12">
    <location>
        <begin position="742"/>
        <end position="762"/>
    </location>
</feature>
<keyword evidence="2" id="KW-1003">Cell membrane</keyword>
<feature type="transmembrane region" description="Helical" evidence="12">
    <location>
        <begin position="704"/>
        <end position="722"/>
    </location>
</feature>
<dbReference type="GO" id="GO:0005886">
    <property type="term" value="C:plasma membrane"/>
    <property type="evidence" value="ECO:0007669"/>
    <property type="project" value="UniProtKB-SubCell"/>
</dbReference>
<feature type="transmembrane region" description="Helical" evidence="12">
    <location>
        <begin position="578"/>
        <end position="595"/>
    </location>
</feature>
<dbReference type="PRINTS" id="PR00592">
    <property type="entry name" value="CASENSINGR"/>
</dbReference>
<feature type="transmembrane region" description="Helical" evidence="12">
    <location>
        <begin position="622"/>
        <end position="642"/>
    </location>
</feature>
<evidence type="ECO:0000256" key="5">
    <source>
        <dbReference type="ARBA" id="ARBA00022989"/>
    </source>
</evidence>
<evidence type="ECO:0000256" key="9">
    <source>
        <dbReference type="ARBA" id="ARBA00023180"/>
    </source>
</evidence>
<dbReference type="InterPro" id="IPR011500">
    <property type="entry name" value="GPCR_3_9-Cys_dom"/>
</dbReference>
<dbReference type="GO" id="GO:0004930">
    <property type="term" value="F:G protein-coupled receptor activity"/>
    <property type="evidence" value="ECO:0007669"/>
    <property type="project" value="UniProtKB-KW"/>
</dbReference>
<keyword evidence="4" id="KW-0732">Signal</keyword>
<evidence type="ECO:0000256" key="2">
    <source>
        <dbReference type="ARBA" id="ARBA00022475"/>
    </source>
</evidence>
<dbReference type="Pfam" id="PF13837">
    <property type="entry name" value="Myb_DNA-bind_4"/>
    <property type="match status" value="1"/>
</dbReference>
<reference evidence="14" key="1">
    <citation type="journal article" date="2023" name="G3 (Bethesda)">
        <title>Whole genome assembly and annotation of the endangered Caribbean coral Acropora cervicornis.</title>
        <authorList>
            <person name="Selwyn J.D."/>
            <person name="Vollmer S.V."/>
        </authorList>
    </citation>
    <scope>NUCLEOTIDE SEQUENCE</scope>
    <source>
        <strain evidence="14">K2</strain>
    </source>
</reference>
<evidence type="ECO:0000256" key="3">
    <source>
        <dbReference type="ARBA" id="ARBA00022692"/>
    </source>
</evidence>
<reference evidence="14" key="2">
    <citation type="journal article" date="2023" name="Science">
        <title>Genomic signatures of disease resistance in endangered staghorn corals.</title>
        <authorList>
            <person name="Vollmer S.V."/>
            <person name="Selwyn J.D."/>
            <person name="Despard B.A."/>
            <person name="Roesel C.L."/>
        </authorList>
    </citation>
    <scope>NUCLEOTIDE SEQUENCE</scope>
    <source>
        <strain evidence="14">K2</strain>
    </source>
</reference>
<evidence type="ECO:0000256" key="10">
    <source>
        <dbReference type="ARBA" id="ARBA00023224"/>
    </source>
</evidence>
<dbReference type="SUPFAM" id="SSF53822">
    <property type="entry name" value="Periplasmic binding protein-like I"/>
    <property type="match status" value="1"/>
</dbReference>
<accession>A0AAD9R1F9</accession>
<sequence length="1067" mass="120568">MIFAIEQINNNSSILPNVTLGYDITDTNLTNRHAMNSSLDYVNVHKFAFIDPSLNGTCAILPKEQLAPVVAVVGTGTSRSSILVSNLLEVEDIPLISYAATSDELSSSAYPSFFRTVPPDRFQSKVMSDIAKHFHWTYVAAVAADDAYGRSGIDFFRKQSKLQGICIAYNNIFPINDERDAKIKTIIEELKQMENVGVIVLYCDSTSALSVLREAKSQKLEGRIWIASEAWGNNDAVIHKKELQPVLNGMLGVVFTDMTVPSYKRYLLSRTSLYRSNPWWRVFWEDQYGCTFNVTLSTSSNKALCSDNLKVTEDIFDKKLYDSKTTYVINAVYAIAHALDAIFKCKFPSTGHCPQTKPFVETRDVLEYLKKVNFSTETSRVFFDENGDSLATYSIINYRVDKDTGGRVETVGTWEAQRLNLNSSAIVWNNGMTGKIPRSVCSETCKPGFRQTEEMNCCWQCIKCSQDTVSSKHGARNCTPCPADYISNEKRTKCHAIPVERILWGDSIGIMITFFACLGVVATALVGAVFIWQNNTPIVKASNRELSYLFLFSIGMTYLWALINLAEPSDFICPVTEAWFYVFYTIAVVVLGVKTKRIVHLFEHRVPRSELSKGFIEKRKHILIIIGILGSDVLILVIWFLLDPPHPEIDKSVRTSYYLGCKVTSNVAGSFCHYLLIAILVTMSFVCCYFAFKSRKLPHNFNEGKFIAFALYVLVISWVTFYPVSLTIRGKFTVVVSGSSSIISASGLLVCIFVPKMYIILLHPEKNTVAYMKSQISNHTFRQSTADRNSRHKSCPPDSVPSVHGSATTSTPADTPRYRESPKLSHPGDLESKTIQIGLEKAKCPKDKNAVYLEVQKKLEQHGIIKTVAAITDKLKKLRAKYKDVKDGAKKSGNSRKPWKFMEQMDMIFKDNPTINPTHLWDSSSSDHHRELDNESSLENDNSSELNSEKGSDVVPDDSSSERKRSKYITGATPKSSKKTKLEKSIETVCLSLRESSEAEMKRFEEMEEKRHDRELKFRLEMRREEREHELRVLQMIMQTRGCNSQWTTPGQQESEYCVGGQTYYHL</sequence>
<comment type="subcellular location">
    <subcellularLocation>
        <location evidence="1">Cell membrane</location>
        <topology evidence="1">Multi-pass membrane protein</topology>
    </subcellularLocation>
</comment>
<dbReference type="InterPro" id="IPR038550">
    <property type="entry name" value="GPCR_3_9-Cys_sf"/>
</dbReference>
<feature type="transmembrane region" description="Helical" evidence="12">
    <location>
        <begin position="546"/>
        <end position="566"/>
    </location>
</feature>
<comment type="caution">
    <text evidence="14">The sequence shown here is derived from an EMBL/GenBank/DDBJ whole genome shotgun (WGS) entry which is preliminary data.</text>
</comment>
<feature type="region of interest" description="Disordered" evidence="11">
    <location>
        <begin position="918"/>
        <end position="980"/>
    </location>
</feature>
<name>A0AAD9R1F9_ACRCE</name>
<organism evidence="14 15">
    <name type="scientific">Acropora cervicornis</name>
    <name type="common">Staghorn coral</name>
    <dbReference type="NCBI Taxonomy" id="6130"/>
    <lineage>
        <taxon>Eukaryota</taxon>
        <taxon>Metazoa</taxon>
        <taxon>Cnidaria</taxon>
        <taxon>Anthozoa</taxon>
        <taxon>Hexacorallia</taxon>
        <taxon>Scleractinia</taxon>
        <taxon>Astrocoeniina</taxon>
        <taxon>Acroporidae</taxon>
        <taxon>Acropora</taxon>
    </lineage>
</organism>
<dbReference type="CDD" id="cd13953">
    <property type="entry name" value="7tm_classC_mGluR-like"/>
    <property type="match status" value="1"/>
</dbReference>
<evidence type="ECO:0000256" key="12">
    <source>
        <dbReference type="SAM" id="Phobius"/>
    </source>
</evidence>
<dbReference type="InterPro" id="IPR000068">
    <property type="entry name" value="GPCR_3_Ca_sens_rcpt-rel"/>
</dbReference>
<proteinExistence type="predicted"/>
<feature type="compositionally biased region" description="Low complexity" evidence="11">
    <location>
        <begin position="935"/>
        <end position="946"/>
    </location>
</feature>
<gene>
    <name evidence="14" type="ORF">P5673_004712</name>
</gene>
<evidence type="ECO:0000313" key="15">
    <source>
        <dbReference type="Proteomes" id="UP001249851"/>
    </source>
</evidence>
<feature type="compositionally biased region" description="Basic and acidic residues" evidence="11">
    <location>
        <begin position="816"/>
        <end position="831"/>
    </location>
</feature>
<keyword evidence="5 12" id="KW-1133">Transmembrane helix</keyword>
<dbReference type="InterPro" id="IPR050726">
    <property type="entry name" value="mGluR"/>
</dbReference>
<feature type="transmembrane region" description="Helical" evidence="12">
    <location>
        <begin position="508"/>
        <end position="534"/>
    </location>
</feature>
<keyword evidence="15" id="KW-1185">Reference proteome</keyword>
<evidence type="ECO:0000256" key="1">
    <source>
        <dbReference type="ARBA" id="ARBA00004651"/>
    </source>
</evidence>
<evidence type="ECO:0000259" key="13">
    <source>
        <dbReference type="PROSITE" id="PS50259"/>
    </source>
</evidence>
<dbReference type="InterPro" id="IPR044822">
    <property type="entry name" value="Myb_DNA-bind_4"/>
</dbReference>
<dbReference type="PRINTS" id="PR00248">
    <property type="entry name" value="GPCRMGR"/>
</dbReference>
<keyword evidence="8 14" id="KW-0675">Receptor</keyword>
<dbReference type="PANTHER" id="PTHR24060">
    <property type="entry name" value="METABOTROPIC GLUTAMATE RECEPTOR"/>
    <property type="match status" value="1"/>
</dbReference>
<evidence type="ECO:0000256" key="7">
    <source>
        <dbReference type="ARBA" id="ARBA00023136"/>
    </source>
</evidence>
<feature type="domain" description="G-protein coupled receptors family 3 profile" evidence="13">
    <location>
        <begin position="508"/>
        <end position="776"/>
    </location>
</feature>
<feature type="region of interest" description="Disordered" evidence="11">
    <location>
        <begin position="782"/>
        <end position="831"/>
    </location>
</feature>